<dbReference type="AlphaFoldDB" id="A0A439D5W4"/>
<organism evidence="1 2">
    <name type="scientific">Xylaria grammica</name>
    <dbReference type="NCBI Taxonomy" id="363999"/>
    <lineage>
        <taxon>Eukaryota</taxon>
        <taxon>Fungi</taxon>
        <taxon>Dikarya</taxon>
        <taxon>Ascomycota</taxon>
        <taxon>Pezizomycotina</taxon>
        <taxon>Sordariomycetes</taxon>
        <taxon>Xylariomycetidae</taxon>
        <taxon>Xylariales</taxon>
        <taxon>Xylariaceae</taxon>
        <taxon>Xylaria</taxon>
    </lineage>
</organism>
<evidence type="ECO:0000313" key="2">
    <source>
        <dbReference type="Proteomes" id="UP000286045"/>
    </source>
</evidence>
<name>A0A439D5W4_9PEZI</name>
<keyword evidence="2" id="KW-1185">Reference proteome</keyword>
<evidence type="ECO:0000313" key="1">
    <source>
        <dbReference type="EMBL" id="RWA09795.1"/>
    </source>
</evidence>
<protein>
    <submittedName>
        <fullName evidence="1">Uncharacterized protein</fullName>
    </submittedName>
</protein>
<dbReference type="Proteomes" id="UP000286045">
    <property type="component" value="Unassembled WGS sequence"/>
</dbReference>
<comment type="caution">
    <text evidence="1">The sequence shown here is derived from an EMBL/GenBank/DDBJ whole genome shotgun (WGS) entry which is preliminary data.</text>
</comment>
<dbReference type="EMBL" id="RYZI01000139">
    <property type="protein sequence ID" value="RWA09795.1"/>
    <property type="molecule type" value="Genomic_DNA"/>
</dbReference>
<gene>
    <name evidence="1" type="ORF">EKO27_g5287</name>
</gene>
<sequence length="354" mass="40845">MAQPNILNFSGVNLTVLHDYHDRAAVFDFLQARADAPANFGVDPDLGPQLQLILTQLRSLSLPDGNQYNNFSIRPDQHIHRALNPLWTIHTPTQSKFIAARTYIHQLDYGWPFVVYWTPYDLLGLFLSKLGPAPYGQNADKTNFYLPLTAVYGRWCMLLAGNRTNNLEPRDPHEGGVGDPSYFYNCTWNPDDGVFFLGAVLAGYDWTNHDNQNDVGIWETDLKRERRNLLRNFYGITVTYSFEMSPTLLAGGGEFGTHFGNCAETYPFINMLSDHRDPPWRERCHGLALKRDFAKLKDNYRQALILRASRSNPEYYEFVSQPCRNCRQLIEYSGARWRNYWSNDEVPDPYPRNN</sequence>
<accession>A0A439D5W4</accession>
<reference evidence="1 2" key="1">
    <citation type="submission" date="2018-12" db="EMBL/GenBank/DDBJ databases">
        <title>Draft genome sequence of Xylaria grammica IHI A82.</title>
        <authorList>
            <person name="Buettner E."/>
            <person name="Kellner H."/>
        </authorList>
    </citation>
    <scope>NUCLEOTIDE SEQUENCE [LARGE SCALE GENOMIC DNA]</scope>
    <source>
        <strain evidence="1 2">IHI A82</strain>
    </source>
</reference>
<proteinExistence type="predicted"/>